<dbReference type="HOGENOM" id="CLU_735110_0_0_6"/>
<dbReference type="AlphaFoldDB" id="Q482D4"/>
<proteinExistence type="predicted"/>
<dbReference type="Proteomes" id="UP000000547">
    <property type="component" value="Chromosome"/>
</dbReference>
<dbReference type="Pfam" id="PF13472">
    <property type="entry name" value="Lipase_GDSL_2"/>
    <property type="match status" value="1"/>
</dbReference>
<evidence type="ECO:0000259" key="2">
    <source>
        <dbReference type="Pfam" id="PF13472"/>
    </source>
</evidence>
<feature type="chain" id="PRO_5004234179" evidence="1">
    <location>
        <begin position="28"/>
        <end position="376"/>
    </location>
</feature>
<dbReference type="InterPro" id="IPR013830">
    <property type="entry name" value="SGNH_hydro"/>
</dbReference>
<evidence type="ECO:0000313" key="4">
    <source>
        <dbReference type="Proteomes" id="UP000000547"/>
    </source>
</evidence>
<dbReference type="DNASU" id="3522746"/>
<protein>
    <submittedName>
        <fullName evidence="3">Lipase/acylhydrolase domain protein</fullName>
    </submittedName>
</protein>
<dbReference type="GO" id="GO:0016788">
    <property type="term" value="F:hydrolase activity, acting on ester bonds"/>
    <property type="evidence" value="ECO:0007669"/>
    <property type="project" value="UniProtKB-ARBA"/>
</dbReference>
<feature type="domain" description="SGNH hydrolase-type esterase" evidence="2">
    <location>
        <begin position="194"/>
        <end position="364"/>
    </location>
</feature>
<dbReference type="KEGG" id="cps:CPS_2366"/>
<organism evidence="3 4">
    <name type="scientific">Colwellia psychrerythraea (strain 34H / ATCC BAA-681)</name>
    <name type="common">Vibrio psychroerythus</name>
    <dbReference type="NCBI Taxonomy" id="167879"/>
    <lineage>
        <taxon>Bacteria</taxon>
        <taxon>Pseudomonadati</taxon>
        <taxon>Pseudomonadota</taxon>
        <taxon>Gammaproteobacteria</taxon>
        <taxon>Alteromonadales</taxon>
        <taxon>Colwelliaceae</taxon>
        <taxon>Colwellia</taxon>
    </lineage>
</organism>
<dbReference type="PANTHER" id="PTHR30383">
    <property type="entry name" value="THIOESTERASE 1/PROTEASE 1/LYSOPHOSPHOLIPASE L1"/>
    <property type="match status" value="1"/>
</dbReference>
<feature type="signal peptide" evidence="1">
    <location>
        <begin position="1"/>
        <end position="27"/>
    </location>
</feature>
<keyword evidence="1" id="KW-0732">Signal</keyword>
<dbReference type="Gene3D" id="3.40.50.1110">
    <property type="entry name" value="SGNH hydrolase"/>
    <property type="match status" value="1"/>
</dbReference>
<name>Q482D4_COLP3</name>
<dbReference type="EMBL" id="CP000083">
    <property type="protein sequence ID" value="AAZ28486.1"/>
    <property type="molecule type" value="Genomic_DNA"/>
</dbReference>
<dbReference type="CDD" id="cd00229">
    <property type="entry name" value="SGNH_hydrolase"/>
    <property type="match status" value="1"/>
</dbReference>
<sequence length="376" mass="41705">MIKAMKKLKQLKVLLVLLSTFPLGSYATESQLKSIDVHSDKIRYLGTSYIYKTNIDNKPQVSFTRHAKSVLALPKKDTNFNSDKAQTNASIAINFATASNNVVLTFKALPKINRGSDIAVYQVTSLGEQLIKTVKFSPKKENFNVTFQSKNINQLSEYKVLLPSLANLALIGLDLDYDSELTTLVTPRKAKYIVMGDSISHGVGQGSASYLTYPYQVAQALDLELFNLAVGGAQISIPTAQMLTDFNNVKLISLLIGYNDWNAPNADLATFKEKYSKVIDTALNLHPKADLYCITPLFTRRSKAKHSKLSIQAYRNVIIDLVKEKQQSGRNKLHIVHGDTISSVNNLRTDKLADPVHLGVEGAKLFADKLITLFNH</sequence>
<dbReference type="InterPro" id="IPR036514">
    <property type="entry name" value="SGNH_hydro_sf"/>
</dbReference>
<reference evidence="3" key="1">
    <citation type="journal article" date="2005" name="Proc. Natl. Acad. Sci. U.S.A.">
        <title>The psychrophilic lifestyle as revealed by the genome sequence of Colwellia psychrerythraea 34H through genomic and proteomic analyses.</title>
        <authorList>
            <person name="Methe B.A."/>
            <person name="Nelson K.E."/>
            <person name="Deming J.W."/>
            <person name="Momen B."/>
            <person name="Melamud E."/>
            <person name="Zhang X."/>
            <person name="Moult J."/>
            <person name="Madupu R."/>
            <person name="Nelson W.C."/>
            <person name="Dodson R.J."/>
            <person name="Brinkac L.M."/>
            <person name="Daugherty S.C."/>
            <person name="Durkin A.S."/>
            <person name="DeBoy R.T."/>
            <person name="Kolonay J.F."/>
            <person name="Sullivan S.A."/>
            <person name="Zhou L."/>
            <person name="Davidsen T.M."/>
            <person name="Wu M."/>
            <person name="Huston A.L."/>
            <person name="Lewis M."/>
            <person name="Weaver B."/>
            <person name="Weidman J.F."/>
            <person name="Khouri H."/>
            <person name="Utterback T.R."/>
            <person name="Feldblyum T.V."/>
            <person name="Fraser C.M."/>
        </authorList>
    </citation>
    <scope>NUCLEOTIDE SEQUENCE [LARGE SCALE GENOMIC DNA]</scope>
    <source>
        <strain evidence="3">34H</strain>
    </source>
</reference>
<accession>Q482D4</accession>
<dbReference type="SUPFAM" id="SSF52266">
    <property type="entry name" value="SGNH hydrolase"/>
    <property type="match status" value="1"/>
</dbReference>
<dbReference type="InterPro" id="IPR051532">
    <property type="entry name" value="Ester_Hydrolysis_Enzymes"/>
</dbReference>
<dbReference type="STRING" id="167879.CPS_2366"/>
<gene>
    <name evidence="3" type="ordered locus">CPS_2366</name>
</gene>
<keyword evidence="3" id="KW-0378">Hydrolase</keyword>
<evidence type="ECO:0000256" key="1">
    <source>
        <dbReference type="SAM" id="SignalP"/>
    </source>
</evidence>
<evidence type="ECO:0000313" key="3">
    <source>
        <dbReference type="EMBL" id="AAZ28486.1"/>
    </source>
</evidence>